<sequence length="611" mass="70035">MLCYKDITCIAYKNVTQSSYPDGIPVSEQEYAARAIDGDQFVFTQTKHENQSYWTITFQRPTIISCFSMFIYGGLYNVSVNLSHPYLREELCEQLQAVSPITRYRIGVCCKHQMVADSLTVLRTDPGALKINEIYLDGCCRGFYGLSCMECNKSCSTCDAANGKCLSCAKSLYGEKCDKRCPYNCSDDQCDRNTGNCRGCHYGFDGPNCQPCENGKYGSNCSEFCSNHCLEHCDAHTGACHESRYEAFRQKLLNEKTAIIFGAVILFLLLGAIVILVKRTHCLQEVLTCSKCEGQDVYQIIELQESVGDSTNEYDDLYENTVPYVNIIKEGVPVADFGEMVKKKTLSVLKSEFKDISCAVTDTFQNALQDENRRKNRYKRIYPYDYNRVKLDMVHMPEYTDYVNASYIHGFIRENKYIAAQGPFNHETTLLFWEMVWQSDCSKIVMLTNTREQHRTLCVEYWPENEDRIGRIKIKLEKYRRLPLIIIRTFVLQKGNELRKIKHYQFTGWLQKSGPSNVNAFLQLYNLTQGREEDTRPIIVHCSAGIGRTGTYIAFDCLMDEANETGQLSVVNCILKLRQQRPLMVQTSDEYHFLHKALAENLTHVYAEVVA</sequence>
<organism evidence="4 5">
    <name type="scientific">Magallana gigas</name>
    <name type="common">Pacific oyster</name>
    <name type="synonym">Crassostrea gigas</name>
    <dbReference type="NCBI Taxonomy" id="29159"/>
    <lineage>
        <taxon>Eukaryota</taxon>
        <taxon>Metazoa</taxon>
        <taxon>Spiralia</taxon>
        <taxon>Lophotrochozoa</taxon>
        <taxon>Mollusca</taxon>
        <taxon>Bivalvia</taxon>
        <taxon>Autobranchia</taxon>
        <taxon>Pteriomorphia</taxon>
        <taxon>Ostreida</taxon>
        <taxon>Ostreoidea</taxon>
        <taxon>Ostreidae</taxon>
        <taxon>Magallana</taxon>
    </lineage>
</organism>
<keyword evidence="1" id="KW-1133">Transmembrane helix</keyword>
<dbReference type="PROSITE" id="PS00383">
    <property type="entry name" value="TYR_PHOSPHATASE_1"/>
    <property type="match status" value="1"/>
</dbReference>
<evidence type="ECO:0000259" key="3">
    <source>
        <dbReference type="PROSITE" id="PS50056"/>
    </source>
</evidence>
<keyword evidence="5" id="KW-1185">Reference proteome</keyword>
<keyword evidence="1" id="KW-0812">Transmembrane</keyword>
<feature type="domain" description="Tyrosine specific protein phosphatases" evidence="3">
    <location>
        <begin position="519"/>
        <end position="592"/>
    </location>
</feature>
<keyword evidence="1" id="KW-0472">Membrane</keyword>
<dbReference type="PROSITE" id="PS50055">
    <property type="entry name" value="TYR_PHOSPHATASE_PTP"/>
    <property type="match status" value="1"/>
</dbReference>
<dbReference type="AlphaFoldDB" id="A0A8W8MXV4"/>
<dbReference type="InterPro" id="IPR050348">
    <property type="entry name" value="Protein-Tyr_Phosphatase"/>
</dbReference>
<dbReference type="SUPFAM" id="SSF52799">
    <property type="entry name" value="(Phosphotyrosine protein) phosphatases II"/>
    <property type="match status" value="1"/>
</dbReference>
<evidence type="ECO:0000256" key="1">
    <source>
        <dbReference type="SAM" id="Phobius"/>
    </source>
</evidence>
<dbReference type="PANTHER" id="PTHR19134:SF561">
    <property type="entry name" value="PROTEIN TYROSINE PHOSPHATASE 36E, ISOFORM A"/>
    <property type="match status" value="1"/>
</dbReference>
<accession>A0A8W8MXV4</accession>
<feature type="domain" description="Tyrosine-protein phosphatase" evidence="2">
    <location>
        <begin position="349"/>
        <end position="601"/>
    </location>
</feature>
<dbReference type="PANTHER" id="PTHR19134">
    <property type="entry name" value="RECEPTOR-TYPE TYROSINE-PROTEIN PHOSPHATASE"/>
    <property type="match status" value="1"/>
</dbReference>
<dbReference type="PRINTS" id="PR00700">
    <property type="entry name" value="PRTYPHPHTASE"/>
</dbReference>
<dbReference type="Proteomes" id="UP000005408">
    <property type="component" value="Unassembled WGS sequence"/>
</dbReference>
<dbReference type="InterPro" id="IPR000242">
    <property type="entry name" value="PTP_cat"/>
</dbReference>
<evidence type="ECO:0000313" key="4">
    <source>
        <dbReference type="EnsemblMetazoa" id="G383.2:cds"/>
    </source>
</evidence>
<dbReference type="PROSITE" id="PS01248">
    <property type="entry name" value="EGF_LAM_1"/>
    <property type="match status" value="1"/>
</dbReference>
<dbReference type="Gene3D" id="3.90.190.10">
    <property type="entry name" value="Protein tyrosine phosphatase superfamily"/>
    <property type="match status" value="1"/>
</dbReference>
<evidence type="ECO:0000259" key="2">
    <source>
        <dbReference type="PROSITE" id="PS50055"/>
    </source>
</evidence>
<dbReference type="GO" id="GO:0004725">
    <property type="term" value="F:protein tyrosine phosphatase activity"/>
    <property type="evidence" value="ECO:0007669"/>
    <property type="project" value="InterPro"/>
</dbReference>
<protein>
    <recommendedName>
        <fullName evidence="6">Receptor-type tyrosine-protein phosphatase T</fullName>
    </recommendedName>
</protein>
<dbReference type="PROSITE" id="PS50056">
    <property type="entry name" value="TYR_PHOSPHATASE_2"/>
    <property type="match status" value="1"/>
</dbReference>
<dbReference type="InterPro" id="IPR029021">
    <property type="entry name" value="Prot-tyrosine_phosphatase-like"/>
</dbReference>
<dbReference type="SMART" id="SM00194">
    <property type="entry name" value="PTPc"/>
    <property type="match status" value="1"/>
</dbReference>
<name>A0A8W8MXV4_MAGGI</name>
<dbReference type="InterPro" id="IPR003595">
    <property type="entry name" value="Tyr_Pase_cat"/>
</dbReference>
<dbReference type="InterPro" id="IPR016130">
    <property type="entry name" value="Tyr_Pase_AS"/>
</dbReference>
<evidence type="ECO:0008006" key="6">
    <source>
        <dbReference type="Google" id="ProtNLM"/>
    </source>
</evidence>
<proteinExistence type="predicted"/>
<reference evidence="4" key="1">
    <citation type="submission" date="2022-08" db="UniProtKB">
        <authorList>
            <consortium name="EnsemblMetazoa"/>
        </authorList>
    </citation>
    <scope>IDENTIFICATION</scope>
    <source>
        <strain evidence="4">05x7-T-G4-1.051#20</strain>
    </source>
</reference>
<dbReference type="EnsemblMetazoa" id="G383.2">
    <property type="protein sequence ID" value="G383.2:cds"/>
    <property type="gene ID" value="G383"/>
</dbReference>
<dbReference type="InterPro" id="IPR000387">
    <property type="entry name" value="Tyr_Pase_dom"/>
</dbReference>
<dbReference type="Pfam" id="PF00102">
    <property type="entry name" value="Y_phosphatase"/>
    <property type="match status" value="1"/>
</dbReference>
<feature type="transmembrane region" description="Helical" evidence="1">
    <location>
        <begin position="258"/>
        <end position="277"/>
    </location>
</feature>
<dbReference type="SMART" id="SM00404">
    <property type="entry name" value="PTPc_motif"/>
    <property type="match status" value="1"/>
</dbReference>
<dbReference type="InterPro" id="IPR002049">
    <property type="entry name" value="LE_dom"/>
</dbReference>
<evidence type="ECO:0000313" key="5">
    <source>
        <dbReference type="Proteomes" id="UP000005408"/>
    </source>
</evidence>
<dbReference type="CDD" id="cd00047">
    <property type="entry name" value="PTPc"/>
    <property type="match status" value="1"/>
</dbReference>